<evidence type="ECO:0008006" key="3">
    <source>
        <dbReference type="Google" id="ProtNLM"/>
    </source>
</evidence>
<comment type="caution">
    <text evidence="1">The sequence shown here is derived from an EMBL/GenBank/DDBJ whole genome shotgun (WGS) entry which is preliminary data.</text>
</comment>
<dbReference type="Gene3D" id="3.90.640.10">
    <property type="entry name" value="Actin, Chain A, domain 4"/>
    <property type="match status" value="1"/>
</dbReference>
<dbReference type="InterPro" id="IPR043129">
    <property type="entry name" value="ATPase_NBD"/>
</dbReference>
<name>A0A5M3MPD9_CONPW</name>
<dbReference type="EMBL" id="JH711579">
    <property type="protein sequence ID" value="EIW80584.1"/>
    <property type="molecule type" value="Genomic_DNA"/>
</dbReference>
<evidence type="ECO:0000313" key="2">
    <source>
        <dbReference type="Proteomes" id="UP000053558"/>
    </source>
</evidence>
<dbReference type="KEGG" id="cput:CONPUDRAFT_154610"/>
<dbReference type="RefSeq" id="XP_007769505.1">
    <property type="nucleotide sequence ID" value="XM_007771315.1"/>
</dbReference>
<dbReference type="OMA" id="HIGHERI"/>
<reference evidence="2" key="1">
    <citation type="journal article" date="2012" name="Science">
        <title>The Paleozoic origin of enzymatic lignin decomposition reconstructed from 31 fungal genomes.</title>
        <authorList>
            <person name="Floudas D."/>
            <person name="Binder M."/>
            <person name="Riley R."/>
            <person name="Barry K."/>
            <person name="Blanchette R.A."/>
            <person name="Henrissat B."/>
            <person name="Martinez A.T."/>
            <person name="Otillar R."/>
            <person name="Spatafora J.W."/>
            <person name="Yadav J.S."/>
            <person name="Aerts A."/>
            <person name="Benoit I."/>
            <person name="Boyd A."/>
            <person name="Carlson A."/>
            <person name="Copeland A."/>
            <person name="Coutinho P.M."/>
            <person name="de Vries R.P."/>
            <person name="Ferreira P."/>
            <person name="Findley K."/>
            <person name="Foster B."/>
            <person name="Gaskell J."/>
            <person name="Glotzer D."/>
            <person name="Gorecki P."/>
            <person name="Heitman J."/>
            <person name="Hesse C."/>
            <person name="Hori C."/>
            <person name="Igarashi K."/>
            <person name="Jurgens J.A."/>
            <person name="Kallen N."/>
            <person name="Kersten P."/>
            <person name="Kohler A."/>
            <person name="Kuees U."/>
            <person name="Kumar T.K.A."/>
            <person name="Kuo A."/>
            <person name="LaButti K."/>
            <person name="Larrondo L.F."/>
            <person name="Lindquist E."/>
            <person name="Ling A."/>
            <person name="Lombard V."/>
            <person name="Lucas S."/>
            <person name="Lundell T."/>
            <person name="Martin R."/>
            <person name="McLaughlin D.J."/>
            <person name="Morgenstern I."/>
            <person name="Morin E."/>
            <person name="Murat C."/>
            <person name="Nagy L.G."/>
            <person name="Nolan M."/>
            <person name="Ohm R.A."/>
            <person name="Patyshakuliyeva A."/>
            <person name="Rokas A."/>
            <person name="Ruiz-Duenas F.J."/>
            <person name="Sabat G."/>
            <person name="Salamov A."/>
            <person name="Samejima M."/>
            <person name="Schmutz J."/>
            <person name="Slot J.C."/>
            <person name="St John F."/>
            <person name="Stenlid J."/>
            <person name="Sun H."/>
            <person name="Sun S."/>
            <person name="Syed K."/>
            <person name="Tsang A."/>
            <person name="Wiebenga A."/>
            <person name="Young D."/>
            <person name="Pisabarro A."/>
            <person name="Eastwood D.C."/>
            <person name="Martin F."/>
            <person name="Cullen D."/>
            <person name="Grigoriev I.V."/>
            <person name="Hibbett D.S."/>
        </authorList>
    </citation>
    <scope>NUCLEOTIDE SEQUENCE [LARGE SCALE GENOMIC DNA]</scope>
    <source>
        <strain evidence="2">RWD-64-598 SS2</strain>
    </source>
</reference>
<gene>
    <name evidence="1" type="ORF">CONPUDRAFT_154610</name>
</gene>
<dbReference type="SUPFAM" id="SSF53067">
    <property type="entry name" value="Actin-like ATPase domain"/>
    <property type="match status" value="2"/>
</dbReference>
<proteinExistence type="predicted"/>
<dbReference type="GeneID" id="19203290"/>
<dbReference type="PANTHER" id="PTHR14187">
    <property type="entry name" value="ALPHA KINASE/ELONGATION FACTOR 2 KINASE"/>
    <property type="match status" value="1"/>
</dbReference>
<keyword evidence="2" id="KW-1185">Reference proteome</keyword>
<dbReference type="Proteomes" id="UP000053558">
    <property type="component" value="Unassembled WGS sequence"/>
</dbReference>
<sequence length="536" mass="59321">MYYDQSNNVRAVGAEALQEHIIEEAEDQQWLKLTWWKLHLRPKHLAAEHIKEQDIPPLPHGLTAVEVLADFMAYLFRCAQTYIEDTHLIGKSLFAFPRTDIDFVLSHPNGWEGAQQSHIRRAAVLAGLVPDTLEGHSRIRLVTEGEASLHFCVSNMLASESLSTVHAEKSGFGMEGGVPSGGVIVIDAGGGTIDVSAYCSTGSTMIFEEIAPAECRMQGSVFVTRRAGTLIKEKLSGSRFGVMDYVEQMTAAFDQEGKIRFRGPESLTFVKFGTIRDTDSTCNIRNGRLRLEGQDVARLFRPSVQSIIDAVNKQLLASSSDISFIFLVGGFAMSDYLFSELQAYVSGLGLTLHRPHSDTGKAVADGAVSFYVDHLVSARFSKFTYGFNCSTRYDCHDPEHALREETVYTSLSGVKVIPNHFDIILPKGSRVSELDEYRRTYTAQTKIRAAFLSMNREIVCHRGSGPVPTFADGEEADDFSTACTVRADTSGVSQLLNIHRGKSQAYFELDIDIVLFFGSTELQAQIAWTENGVEKR</sequence>
<dbReference type="PANTHER" id="PTHR14187:SF5">
    <property type="entry name" value="HEAT SHOCK 70 KDA PROTEIN 12A"/>
    <property type="match status" value="1"/>
</dbReference>
<dbReference type="Gene3D" id="3.30.420.40">
    <property type="match status" value="2"/>
</dbReference>
<dbReference type="CDD" id="cd10170">
    <property type="entry name" value="ASKHA_NBD_HSP70"/>
    <property type="match status" value="1"/>
</dbReference>
<evidence type="ECO:0000313" key="1">
    <source>
        <dbReference type="EMBL" id="EIW80584.1"/>
    </source>
</evidence>
<accession>A0A5M3MPD9</accession>
<organism evidence="1 2">
    <name type="scientific">Coniophora puteana (strain RWD-64-598)</name>
    <name type="common">Brown rot fungus</name>
    <dbReference type="NCBI Taxonomy" id="741705"/>
    <lineage>
        <taxon>Eukaryota</taxon>
        <taxon>Fungi</taxon>
        <taxon>Dikarya</taxon>
        <taxon>Basidiomycota</taxon>
        <taxon>Agaricomycotina</taxon>
        <taxon>Agaricomycetes</taxon>
        <taxon>Agaricomycetidae</taxon>
        <taxon>Boletales</taxon>
        <taxon>Coniophorineae</taxon>
        <taxon>Coniophoraceae</taxon>
        <taxon>Coniophora</taxon>
    </lineage>
</organism>
<dbReference type="AlphaFoldDB" id="A0A5M3MPD9"/>
<dbReference type="OrthoDB" id="2963168at2759"/>
<protein>
    <recommendedName>
        <fullName evidence="3">Actin-like ATPase domain-containing protein</fullName>
    </recommendedName>
</protein>